<dbReference type="Pfam" id="PF02786">
    <property type="entry name" value="CPSase_L_D2"/>
    <property type="match status" value="1"/>
</dbReference>
<dbReference type="SUPFAM" id="SSF56059">
    <property type="entry name" value="Glutathione synthetase ATP-binding domain-like"/>
    <property type="match status" value="1"/>
</dbReference>
<dbReference type="AlphaFoldDB" id="A0A6A7RQ76"/>
<keyword evidence="3" id="KW-0436">Ligase</keyword>
<keyword evidence="1" id="KW-0547">Nucleotide-binding</keyword>
<evidence type="ECO:0000313" key="3">
    <source>
        <dbReference type="EMBL" id="MQM29703.1"/>
    </source>
</evidence>
<organism evidence="3 4">
    <name type="scientific">Candidatus Accumulibacter phosphatis</name>
    <dbReference type="NCBI Taxonomy" id="327160"/>
    <lineage>
        <taxon>Bacteria</taxon>
        <taxon>Pseudomonadati</taxon>
        <taxon>Pseudomonadota</taxon>
        <taxon>Betaproteobacteria</taxon>
        <taxon>Candidatus Accumulibacter</taxon>
    </lineage>
</organism>
<dbReference type="Gene3D" id="3.30.470.20">
    <property type="entry name" value="ATP-grasp fold, B domain"/>
    <property type="match status" value="1"/>
</dbReference>
<reference evidence="3 4" key="1">
    <citation type="submission" date="2017-09" db="EMBL/GenBank/DDBJ databases">
        <title>Metagenomic Analysis Reveals Denitrifying Candidatus Accumulibacter and Flanking Population as a Source of N2O.</title>
        <authorList>
            <person name="Gao H."/>
            <person name="Mao Y."/>
            <person name="Zhao X."/>
            <person name="Liu W.-T."/>
            <person name="Zhang T."/>
            <person name="Wells G."/>
        </authorList>
    </citation>
    <scope>NUCLEOTIDE SEQUENCE [LARGE SCALE GENOMIC DNA]</scope>
    <source>
        <strain evidence="3">CANDO_2_IC</strain>
    </source>
</reference>
<dbReference type="GO" id="GO:0016874">
    <property type="term" value="F:ligase activity"/>
    <property type="evidence" value="ECO:0007669"/>
    <property type="project" value="UniProtKB-KW"/>
</dbReference>
<dbReference type="Proteomes" id="UP000342300">
    <property type="component" value="Unassembled WGS sequence"/>
</dbReference>
<comment type="caution">
    <text evidence="3">The sequence shown here is derived from an EMBL/GenBank/DDBJ whole genome shotgun (WGS) entry which is preliminary data.</text>
</comment>
<dbReference type="GO" id="GO:0046872">
    <property type="term" value="F:metal ion binding"/>
    <property type="evidence" value="ECO:0007669"/>
    <property type="project" value="InterPro"/>
</dbReference>
<evidence type="ECO:0000259" key="2">
    <source>
        <dbReference type="PROSITE" id="PS50975"/>
    </source>
</evidence>
<dbReference type="EMBL" id="PDHS01000077">
    <property type="protein sequence ID" value="MQM29703.1"/>
    <property type="molecule type" value="Genomic_DNA"/>
</dbReference>
<evidence type="ECO:0000256" key="1">
    <source>
        <dbReference type="PROSITE-ProRule" id="PRU00409"/>
    </source>
</evidence>
<dbReference type="InterPro" id="IPR011761">
    <property type="entry name" value="ATP-grasp"/>
</dbReference>
<feature type="domain" description="ATP-grasp" evidence="2">
    <location>
        <begin position="124"/>
        <end position="334"/>
    </location>
</feature>
<keyword evidence="1" id="KW-0067">ATP-binding</keyword>
<proteinExistence type="predicted"/>
<dbReference type="GO" id="GO:0005524">
    <property type="term" value="F:ATP binding"/>
    <property type="evidence" value="ECO:0007669"/>
    <property type="project" value="UniProtKB-UniRule"/>
</dbReference>
<gene>
    <name evidence="3" type="ORF">CRU78_03785</name>
</gene>
<evidence type="ECO:0000313" key="4">
    <source>
        <dbReference type="Proteomes" id="UP000342300"/>
    </source>
</evidence>
<name>A0A6A7RQ76_9PROT</name>
<dbReference type="PROSITE" id="PS50975">
    <property type="entry name" value="ATP_GRASP"/>
    <property type="match status" value="1"/>
</dbReference>
<protein>
    <submittedName>
        <fullName evidence="3">Carboxylate--amine ligase</fullName>
    </submittedName>
</protein>
<accession>A0A6A7RQ76</accession>
<sequence length="410" mass="46361">MPPRSKLRQPPCIVLGLETQIGLCIVRELGQAGVPVIGISQDSRAIGMRSRYLTEAIVFDEPRSESLIQAIRSIGDEHGPCPLLAISEANLSWLAKHRDELGQVTPILPNPAALSLVLDKHATLKVAQAVGISTPVSIQPRSGWELGALLTECRLPAVLKWSDPNLVAPLLDRHGLPLLKAEYVHTRTELQAALERYSVIGEWPLVQEYCSGYGLGQFFFMQRGKVLQRFQHRRVAEWPPEGGFSSVCDGVPLNQHAELQSQSVALLRAIGWEGVAMVEYRFDPTRQEAKLMEINGRFWGSFPLAFHSGARFAFLSYRQAVGLPLQDLAAPRTDLRCRMVATELKRLRRIILQPELIADRTFPVRPRKETFRFVRDFFRSNVRYYVWLNDDPYPFFADLRNLICKTLRLS</sequence>
<dbReference type="InterPro" id="IPR005479">
    <property type="entry name" value="CPAse_ATP-bd"/>
</dbReference>